<keyword evidence="2" id="KW-1185">Reference proteome</keyword>
<dbReference type="Proteomes" id="UP001232117">
    <property type="component" value="Chromosome"/>
</dbReference>
<accession>A0ABY8N7F1</accession>
<gene>
    <name evidence="1" type="ORF">MG292_02710</name>
</gene>
<organism evidence="1 2">
    <name type="scientific">Flavobacterium keumense</name>
    <dbReference type="NCBI Taxonomy" id="1306518"/>
    <lineage>
        <taxon>Bacteria</taxon>
        <taxon>Pseudomonadati</taxon>
        <taxon>Bacteroidota</taxon>
        <taxon>Flavobacteriia</taxon>
        <taxon>Flavobacteriales</taxon>
        <taxon>Flavobacteriaceae</taxon>
        <taxon>Flavobacterium</taxon>
    </lineage>
</organism>
<proteinExistence type="predicted"/>
<name>A0ABY8N7F1_9FLAO</name>
<dbReference type="RefSeq" id="WP_264534228.1">
    <property type="nucleotide sequence ID" value="NZ_CP092332.1"/>
</dbReference>
<sequence>MELERAKQILNKNKELTESQIQEIIALAEMLASCTINNLKKEIKNEKCHTLR</sequence>
<evidence type="ECO:0000313" key="2">
    <source>
        <dbReference type="Proteomes" id="UP001232117"/>
    </source>
</evidence>
<evidence type="ECO:0000313" key="1">
    <source>
        <dbReference type="EMBL" id="WGK95159.1"/>
    </source>
</evidence>
<reference evidence="1 2" key="1">
    <citation type="submission" date="2022-02" db="EMBL/GenBank/DDBJ databases">
        <authorList>
            <person name="Cha I.-T."/>
            <person name="Lee K.-E."/>
            <person name="Park S.-J."/>
        </authorList>
    </citation>
    <scope>NUCLEOTIDE SEQUENCE [LARGE SCALE GENOMIC DNA]</scope>
    <source>
        <strain evidence="1 2">K3R-10</strain>
    </source>
</reference>
<reference evidence="1 2" key="2">
    <citation type="submission" date="2023-06" db="EMBL/GenBank/DDBJ databases">
        <title>Complete Genome Sequence of Flavobacterium keumense K3R-10.</title>
        <authorList>
            <person name="Jeong H."/>
            <person name="Jhang S.Y."/>
            <person name="Kim J.N."/>
        </authorList>
    </citation>
    <scope>NUCLEOTIDE SEQUENCE [LARGE SCALE GENOMIC DNA]</scope>
    <source>
        <strain evidence="1 2">K3R-10</strain>
    </source>
</reference>
<protein>
    <submittedName>
        <fullName evidence="1">Uncharacterized protein</fullName>
    </submittedName>
</protein>
<dbReference type="EMBL" id="CP092332">
    <property type="protein sequence ID" value="WGK95159.1"/>
    <property type="molecule type" value="Genomic_DNA"/>
</dbReference>